<reference evidence="1" key="1">
    <citation type="journal article" date="2015" name="Nature">
        <title>Complex archaea that bridge the gap between prokaryotes and eukaryotes.</title>
        <authorList>
            <person name="Spang A."/>
            <person name="Saw J.H."/>
            <person name="Jorgensen S.L."/>
            <person name="Zaremba-Niedzwiedzka K."/>
            <person name="Martijn J."/>
            <person name="Lind A.E."/>
            <person name="van Eijk R."/>
            <person name="Schleper C."/>
            <person name="Guy L."/>
            <person name="Ettema T.J."/>
        </authorList>
    </citation>
    <scope>NUCLEOTIDE SEQUENCE</scope>
</reference>
<gene>
    <name evidence="1" type="ORF">LCGC14_0248650</name>
</gene>
<proteinExistence type="predicted"/>
<accession>A0A0F9X9N5</accession>
<dbReference type="AlphaFoldDB" id="A0A0F9X9N5"/>
<evidence type="ECO:0000313" key="1">
    <source>
        <dbReference type="EMBL" id="KKN88303.1"/>
    </source>
</evidence>
<organism evidence="1">
    <name type="scientific">marine sediment metagenome</name>
    <dbReference type="NCBI Taxonomy" id="412755"/>
    <lineage>
        <taxon>unclassified sequences</taxon>
        <taxon>metagenomes</taxon>
        <taxon>ecological metagenomes</taxon>
    </lineage>
</organism>
<protein>
    <submittedName>
        <fullName evidence="1">Uncharacterized protein</fullName>
    </submittedName>
</protein>
<dbReference type="EMBL" id="LAZR01000129">
    <property type="protein sequence ID" value="KKN88303.1"/>
    <property type="molecule type" value="Genomic_DNA"/>
</dbReference>
<comment type="caution">
    <text evidence="1">The sequence shown here is derived from an EMBL/GenBank/DDBJ whole genome shotgun (WGS) entry which is preliminary data.</text>
</comment>
<name>A0A0F9X9N5_9ZZZZ</name>
<sequence>MELFRRKFRYVNSYWWTSKGIDLSADLITKLFDIPEKIKTIWISLHDKSVSNRHIARVIKGNWGYPEVLVETEKGIYRFDDAGLDRILKPLVGKTVYLDCEYLE</sequence>